<gene>
    <name evidence="2" type="ORF">VVD49_13375</name>
</gene>
<sequence>MDIRVLGCSGGIGGSANRTTSLLIDEDILIDCGTGAATLSFEQLLAIDHVFITHSHLDHIALLPLLVDTVGDFRTRPITVHATEETIRILRSHIFNWLVWPDFTAIPDRDHPFLRLQSLAVGETIELGKRRISAVPALHAVPAVGYRVTGARGSLVFSGDTTLCDAQIEALNAMADLRYFIVETAFPDAQHDLALAARHLCPSMLRVLLNRLTVDPEVFVTHLKPGLVEQISAELKTGFGRLQPGLLHNDQVFSL</sequence>
<accession>A0ABU6K5H5</accession>
<dbReference type="GO" id="GO:0004114">
    <property type="term" value="F:3',5'-cyclic-nucleotide phosphodiesterase activity"/>
    <property type="evidence" value="ECO:0007669"/>
    <property type="project" value="UniProtKB-EC"/>
</dbReference>
<dbReference type="SUPFAM" id="SSF56281">
    <property type="entry name" value="Metallo-hydrolase/oxidoreductase"/>
    <property type="match status" value="1"/>
</dbReference>
<dbReference type="Proteomes" id="UP001331561">
    <property type="component" value="Unassembled WGS sequence"/>
</dbReference>
<dbReference type="InterPro" id="IPR000396">
    <property type="entry name" value="Pdiesterase2"/>
</dbReference>
<comment type="caution">
    <text evidence="2">The sequence shown here is derived from an EMBL/GenBank/DDBJ whole genome shotgun (WGS) entry which is preliminary data.</text>
</comment>
<dbReference type="EMBL" id="JAYXHS010000002">
    <property type="protein sequence ID" value="MEC5386722.1"/>
    <property type="molecule type" value="Genomic_DNA"/>
</dbReference>
<dbReference type="Pfam" id="PF12706">
    <property type="entry name" value="Lactamase_B_2"/>
    <property type="match status" value="1"/>
</dbReference>
<evidence type="ECO:0000313" key="2">
    <source>
        <dbReference type="EMBL" id="MEC5386722.1"/>
    </source>
</evidence>
<reference evidence="2 3" key="1">
    <citation type="submission" date="2024-01" db="EMBL/GenBank/DDBJ databases">
        <title>Uliginosibacterium soil sp. nov.</title>
        <authorList>
            <person name="Lv Y."/>
        </authorList>
    </citation>
    <scope>NUCLEOTIDE SEQUENCE [LARGE SCALE GENOMIC DNA]</scope>
    <source>
        <strain evidence="2 3">H3</strain>
    </source>
</reference>
<organism evidence="2 3">
    <name type="scientific">Uliginosibacterium silvisoli</name>
    <dbReference type="NCBI Taxonomy" id="3114758"/>
    <lineage>
        <taxon>Bacteria</taxon>
        <taxon>Pseudomonadati</taxon>
        <taxon>Pseudomonadota</taxon>
        <taxon>Betaproteobacteria</taxon>
        <taxon>Rhodocyclales</taxon>
        <taxon>Zoogloeaceae</taxon>
        <taxon>Uliginosibacterium</taxon>
    </lineage>
</organism>
<dbReference type="PANTHER" id="PTHR28283:SF1">
    <property type="entry name" value="3',5'-CYCLIC-NUCLEOTIDE PHOSPHODIESTERASE 1"/>
    <property type="match status" value="1"/>
</dbReference>
<dbReference type="SMART" id="SM00849">
    <property type="entry name" value="Lactamase_B"/>
    <property type="match status" value="1"/>
</dbReference>
<feature type="domain" description="Metallo-beta-lactamase" evidence="1">
    <location>
        <begin position="17"/>
        <end position="222"/>
    </location>
</feature>
<keyword evidence="3" id="KW-1185">Reference proteome</keyword>
<dbReference type="PANTHER" id="PTHR28283">
    <property type="entry name" value="3',5'-CYCLIC-NUCLEOTIDE PHOSPHODIESTERASE 1"/>
    <property type="match status" value="1"/>
</dbReference>
<dbReference type="Gene3D" id="3.60.15.10">
    <property type="entry name" value="Ribonuclease Z/Hydroxyacylglutathione hydrolase-like"/>
    <property type="match status" value="1"/>
</dbReference>
<evidence type="ECO:0000313" key="3">
    <source>
        <dbReference type="Proteomes" id="UP001331561"/>
    </source>
</evidence>
<proteinExistence type="predicted"/>
<dbReference type="InterPro" id="IPR036866">
    <property type="entry name" value="RibonucZ/Hydroxyglut_hydro"/>
</dbReference>
<name>A0ABU6K5H5_9RHOO</name>
<evidence type="ECO:0000259" key="1">
    <source>
        <dbReference type="SMART" id="SM00849"/>
    </source>
</evidence>
<keyword evidence="2" id="KW-0378">Hydrolase</keyword>
<dbReference type="InterPro" id="IPR001279">
    <property type="entry name" value="Metallo-B-lactamas"/>
</dbReference>
<dbReference type="RefSeq" id="WP_327599681.1">
    <property type="nucleotide sequence ID" value="NZ_JAYXHS010000002.1"/>
</dbReference>
<dbReference type="EC" id="3.1.4.17" evidence="2"/>
<dbReference type="CDD" id="cd07735">
    <property type="entry name" value="class_II_PDE_MBL-fold"/>
    <property type="match status" value="1"/>
</dbReference>
<dbReference type="PRINTS" id="PR00388">
    <property type="entry name" value="PDIESTERASE2"/>
</dbReference>
<protein>
    <submittedName>
        <fullName evidence="2">3',5'-cyclic-nucleotide phosphodiesterase</fullName>
        <ecNumber evidence="2">3.1.4.17</ecNumber>
    </submittedName>
</protein>